<evidence type="ECO:0000313" key="5">
    <source>
        <dbReference type="EMBL" id="MCA9383088.1"/>
    </source>
</evidence>
<dbReference type="SMART" id="SM00470">
    <property type="entry name" value="ParB"/>
    <property type="match status" value="1"/>
</dbReference>
<dbReference type="GO" id="GO:0007059">
    <property type="term" value="P:chromosome segregation"/>
    <property type="evidence" value="ECO:0007669"/>
    <property type="project" value="UniProtKB-KW"/>
</dbReference>
<dbReference type="Gene3D" id="3.90.1530.30">
    <property type="match status" value="1"/>
</dbReference>
<keyword evidence="2" id="KW-0159">Chromosome partition</keyword>
<dbReference type="SUPFAM" id="SSF109709">
    <property type="entry name" value="KorB DNA-binding domain-like"/>
    <property type="match status" value="1"/>
</dbReference>
<proteinExistence type="inferred from homology"/>
<dbReference type="GO" id="GO:0003677">
    <property type="term" value="F:DNA binding"/>
    <property type="evidence" value="ECO:0007669"/>
    <property type="project" value="UniProtKB-KW"/>
</dbReference>
<evidence type="ECO:0000256" key="3">
    <source>
        <dbReference type="ARBA" id="ARBA00023125"/>
    </source>
</evidence>
<protein>
    <submittedName>
        <fullName evidence="5">ParB/RepB/Spo0J family partition protein</fullName>
    </submittedName>
</protein>
<dbReference type="GO" id="GO:0005694">
    <property type="term" value="C:chromosome"/>
    <property type="evidence" value="ECO:0007669"/>
    <property type="project" value="TreeGrafter"/>
</dbReference>
<dbReference type="CDD" id="cd16393">
    <property type="entry name" value="SPO0J_N"/>
    <property type="match status" value="1"/>
</dbReference>
<reference evidence="5" key="2">
    <citation type="journal article" date="2021" name="Microbiome">
        <title>Successional dynamics and alternative stable states in a saline activated sludge microbial community over 9 years.</title>
        <authorList>
            <person name="Wang Y."/>
            <person name="Ye J."/>
            <person name="Ju F."/>
            <person name="Liu L."/>
            <person name="Boyd J.A."/>
            <person name="Deng Y."/>
            <person name="Parks D.H."/>
            <person name="Jiang X."/>
            <person name="Yin X."/>
            <person name="Woodcroft B.J."/>
            <person name="Tyson G.W."/>
            <person name="Hugenholtz P."/>
            <person name="Polz M.F."/>
            <person name="Zhang T."/>
        </authorList>
    </citation>
    <scope>NUCLEOTIDE SEQUENCE</scope>
    <source>
        <strain evidence="5">HKST-UBA14</strain>
    </source>
</reference>
<gene>
    <name evidence="5" type="ORF">KC909_01865</name>
</gene>
<keyword evidence="3" id="KW-0238">DNA-binding</keyword>
<dbReference type="SUPFAM" id="SSF110849">
    <property type="entry name" value="ParB/Sulfiredoxin"/>
    <property type="match status" value="1"/>
</dbReference>
<dbReference type="FunFam" id="1.10.10.2830:FF:000001">
    <property type="entry name" value="Chromosome partitioning protein ParB"/>
    <property type="match status" value="1"/>
</dbReference>
<dbReference type="NCBIfam" id="TIGR00180">
    <property type="entry name" value="parB_part"/>
    <property type="match status" value="1"/>
</dbReference>
<sequence>MGLGKGLSALISEDTMSELQQGYIPDLDINKIVPNPYQPRAEIQPETLVELADSIREHGVIEPLIVTKKSDSQYELIAGERRWRASKLAKISKVPVVVKEASPQQMLELAIVENVQRSDLNPIEEALAFEQLVKMFKLSHKEIAEKMGLSRPAIANKIRLLSLPEEVKKYLLESKITEGHARALLGLTSNDAILAAAKIVVRDKLSVRAVEELVRRLNHGHKKPNRKHMRIVDEYTQKLEDTLKDTYGKKVKLFRTSKGGKIVIPFESDDQLKEIYQGLTKE</sequence>
<reference evidence="5" key="1">
    <citation type="submission" date="2020-04" db="EMBL/GenBank/DDBJ databases">
        <authorList>
            <person name="Zhang T."/>
        </authorList>
    </citation>
    <scope>NUCLEOTIDE SEQUENCE</scope>
    <source>
        <strain evidence="5">HKST-UBA14</strain>
    </source>
</reference>
<dbReference type="InterPro" id="IPR041468">
    <property type="entry name" value="HTH_ParB/Spo0J"/>
</dbReference>
<dbReference type="PANTHER" id="PTHR33375:SF1">
    <property type="entry name" value="CHROMOSOME-PARTITIONING PROTEIN PARB-RELATED"/>
    <property type="match status" value="1"/>
</dbReference>
<accession>A0A955L5M3</accession>
<dbReference type="InterPro" id="IPR050336">
    <property type="entry name" value="Chromosome_partition/occlusion"/>
</dbReference>
<evidence type="ECO:0000313" key="6">
    <source>
        <dbReference type="Proteomes" id="UP000783287"/>
    </source>
</evidence>
<dbReference type="Proteomes" id="UP000783287">
    <property type="component" value="Unassembled WGS sequence"/>
</dbReference>
<dbReference type="AlphaFoldDB" id="A0A955L5M3"/>
<dbReference type="InterPro" id="IPR036086">
    <property type="entry name" value="ParB/Sulfiredoxin_sf"/>
</dbReference>
<feature type="domain" description="ParB-like N-terminal" evidence="4">
    <location>
        <begin position="25"/>
        <end position="115"/>
    </location>
</feature>
<name>A0A955L5M3_9BACT</name>
<dbReference type="GO" id="GO:0045881">
    <property type="term" value="P:positive regulation of sporulation resulting in formation of a cellular spore"/>
    <property type="evidence" value="ECO:0007669"/>
    <property type="project" value="TreeGrafter"/>
</dbReference>
<comment type="similarity">
    <text evidence="1">Belongs to the ParB family.</text>
</comment>
<dbReference type="Gene3D" id="1.10.10.2830">
    <property type="match status" value="1"/>
</dbReference>
<evidence type="ECO:0000256" key="2">
    <source>
        <dbReference type="ARBA" id="ARBA00022829"/>
    </source>
</evidence>
<dbReference type="InterPro" id="IPR003115">
    <property type="entry name" value="ParB_N"/>
</dbReference>
<dbReference type="InterPro" id="IPR057240">
    <property type="entry name" value="ParB_dimer_C"/>
</dbReference>
<dbReference type="PANTHER" id="PTHR33375">
    <property type="entry name" value="CHROMOSOME-PARTITIONING PROTEIN PARB-RELATED"/>
    <property type="match status" value="1"/>
</dbReference>
<dbReference type="Pfam" id="PF02195">
    <property type="entry name" value="ParB_N"/>
    <property type="match status" value="1"/>
</dbReference>
<comment type="caution">
    <text evidence="5">The sequence shown here is derived from an EMBL/GenBank/DDBJ whole genome shotgun (WGS) entry which is preliminary data.</text>
</comment>
<dbReference type="EMBL" id="JAGQLK010000025">
    <property type="protein sequence ID" value="MCA9383088.1"/>
    <property type="molecule type" value="Genomic_DNA"/>
</dbReference>
<dbReference type="Pfam" id="PF23552">
    <property type="entry name" value="ParB_C"/>
    <property type="match status" value="1"/>
</dbReference>
<evidence type="ECO:0000259" key="4">
    <source>
        <dbReference type="SMART" id="SM00470"/>
    </source>
</evidence>
<evidence type="ECO:0000256" key="1">
    <source>
        <dbReference type="ARBA" id="ARBA00006295"/>
    </source>
</evidence>
<dbReference type="FunFam" id="3.90.1530.30:FF:000001">
    <property type="entry name" value="Chromosome partitioning protein ParB"/>
    <property type="match status" value="1"/>
</dbReference>
<dbReference type="InterPro" id="IPR004437">
    <property type="entry name" value="ParB/RepB/Spo0J"/>
</dbReference>
<dbReference type="Pfam" id="PF17762">
    <property type="entry name" value="HTH_ParB"/>
    <property type="match status" value="1"/>
</dbReference>
<organism evidence="5 6">
    <name type="scientific">Candidatus Dojkabacteria bacterium</name>
    <dbReference type="NCBI Taxonomy" id="2099670"/>
    <lineage>
        <taxon>Bacteria</taxon>
        <taxon>Candidatus Dojkabacteria</taxon>
    </lineage>
</organism>